<sequence length="446" mass="51017">MSRKSTNSRDGKTGEMGDRNANISMGNISVHPQSASSIRSKRTLPAPPPRARPSLRRGSGPSPGRSVHCPEGWHTFRMAAADFFVKMLDVINTSFNIFKAILTRLLFSLHAIITIWRTEENTGQPLFWLFCLPLYFLLVEGVITIKKRKGLEWKWFCPSVLFYLMSVIPSLWVLEFDIMYKRFKSPEECPMFFSQTDHDVNSTVSVTTAQTTLHTVTATHNTTASSGHGPPSLFSVFPLGDSAWVLALHQTMLCILILGRWMLPKPGDVSRDQLSQLLLVYFGIAADILEFQLESVKEDAVKCNEGLIVMVMVFWTWSLIQFTLVLTATKTGQVVEDTKLDRINLHGCCESEVWSILVAMLMQDLPFLVVRLFLMIQYNSVHQMMIFFTAKNILVLMLQTYRWYVLMAERRAERQQLVDQGRRQKEGKSARPWETRRVHNWIDDAC</sequence>
<evidence type="ECO:0000313" key="3">
    <source>
        <dbReference type="EMBL" id="CAH1263900.1"/>
    </source>
</evidence>
<dbReference type="Proteomes" id="UP000838412">
    <property type="component" value="Chromosome 4"/>
</dbReference>
<organism evidence="3 4">
    <name type="scientific">Branchiostoma lanceolatum</name>
    <name type="common">Common lancelet</name>
    <name type="synonym">Amphioxus lanceolatum</name>
    <dbReference type="NCBI Taxonomy" id="7740"/>
    <lineage>
        <taxon>Eukaryota</taxon>
        <taxon>Metazoa</taxon>
        <taxon>Chordata</taxon>
        <taxon>Cephalochordata</taxon>
        <taxon>Leptocardii</taxon>
        <taxon>Amphioxiformes</taxon>
        <taxon>Branchiostomatidae</taxon>
        <taxon>Branchiostoma</taxon>
    </lineage>
</organism>
<dbReference type="AlphaFoldDB" id="A0A8J9ZV21"/>
<dbReference type="OrthoDB" id="10042902at2759"/>
<feature type="transmembrane region" description="Helical" evidence="2">
    <location>
        <begin position="384"/>
        <end position="404"/>
    </location>
</feature>
<dbReference type="Pfam" id="PF09772">
    <property type="entry name" value="Tmem26"/>
    <property type="match status" value="1"/>
</dbReference>
<evidence type="ECO:0000256" key="2">
    <source>
        <dbReference type="SAM" id="Phobius"/>
    </source>
</evidence>
<feature type="compositionally biased region" description="Basic and acidic residues" evidence="1">
    <location>
        <begin position="7"/>
        <end position="18"/>
    </location>
</feature>
<feature type="transmembrane region" description="Helical" evidence="2">
    <location>
        <begin position="125"/>
        <end position="143"/>
    </location>
</feature>
<dbReference type="EMBL" id="OV696689">
    <property type="protein sequence ID" value="CAH1263900.1"/>
    <property type="molecule type" value="Genomic_DNA"/>
</dbReference>
<evidence type="ECO:0000256" key="1">
    <source>
        <dbReference type="SAM" id="MobiDB-lite"/>
    </source>
</evidence>
<keyword evidence="2" id="KW-1133">Transmembrane helix</keyword>
<reference evidence="3" key="1">
    <citation type="submission" date="2022-01" db="EMBL/GenBank/DDBJ databases">
        <authorList>
            <person name="Braso-Vives M."/>
        </authorList>
    </citation>
    <scope>NUCLEOTIDE SEQUENCE</scope>
</reference>
<keyword evidence="4" id="KW-1185">Reference proteome</keyword>
<feature type="transmembrane region" description="Helical" evidence="2">
    <location>
        <begin position="155"/>
        <end position="174"/>
    </location>
</feature>
<feature type="transmembrane region" description="Helical" evidence="2">
    <location>
        <begin position="308"/>
        <end position="332"/>
    </location>
</feature>
<feature type="compositionally biased region" description="Polar residues" evidence="1">
    <location>
        <begin position="21"/>
        <end position="38"/>
    </location>
</feature>
<evidence type="ECO:0000313" key="4">
    <source>
        <dbReference type="Proteomes" id="UP000838412"/>
    </source>
</evidence>
<dbReference type="InterPro" id="IPR019169">
    <property type="entry name" value="Transmembrane_26"/>
</dbReference>
<proteinExistence type="predicted"/>
<name>A0A8J9ZV21_BRALA</name>
<keyword evidence="2" id="KW-0472">Membrane</keyword>
<dbReference type="PANTHER" id="PTHR22168">
    <property type="entry name" value="TMEM26 PROTEIN"/>
    <property type="match status" value="1"/>
</dbReference>
<dbReference type="PANTHER" id="PTHR22168:SF7">
    <property type="entry name" value="TRANSMEMBRANE PROTEIN 26-LIKE"/>
    <property type="match status" value="1"/>
</dbReference>
<feature type="region of interest" description="Disordered" evidence="1">
    <location>
        <begin position="1"/>
        <end position="66"/>
    </location>
</feature>
<feature type="transmembrane region" description="Helical" evidence="2">
    <location>
        <begin position="275"/>
        <end position="293"/>
    </location>
</feature>
<feature type="transmembrane region" description="Helical" evidence="2">
    <location>
        <begin position="96"/>
        <end position="113"/>
    </location>
</feature>
<protein>
    <submittedName>
        <fullName evidence="3">TMEM26 protein</fullName>
    </submittedName>
</protein>
<feature type="transmembrane region" description="Helical" evidence="2">
    <location>
        <begin position="353"/>
        <end position="378"/>
    </location>
</feature>
<gene>
    <name evidence="3" type="primary">TMEM26</name>
    <name evidence="3" type="ORF">BLAG_LOCUS18442</name>
</gene>
<feature type="transmembrane region" description="Helical" evidence="2">
    <location>
        <begin position="243"/>
        <end position="263"/>
    </location>
</feature>
<accession>A0A8J9ZV21</accession>
<feature type="compositionally biased region" description="Low complexity" evidence="1">
    <location>
        <begin position="56"/>
        <end position="66"/>
    </location>
</feature>
<keyword evidence="2" id="KW-0812">Transmembrane</keyword>